<feature type="compositionally biased region" description="Basic and acidic residues" evidence="1">
    <location>
        <begin position="1"/>
        <end position="11"/>
    </location>
</feature>
<feature type="compositionally biased region" description="Basic and acidic residues" evidence="1">
    <location>
        <begin position="25"/>
        <end position="38"/>
    </location>
</feature>
<dbReference type="InterPro" id="IPR010985">
    <property type="entry name" value="Ribbon_hlx_hlx"/>
</dbReference>
<dbReference type="SUPFAM" id="SSF47598">
    <property type="entry name" value="Ribbon-helix-helix"/>
    <property type="match status" value="1"/>
</dbReference>
<comment type="caution">
    <text evidence="2">The sequence shown here is derived from an EMBL/GenBank/DDBJ whole genome shotgun (WGS) entry which is preliminary data.</text>
</comment>
<name>A0AAW4T412_9BACE</name>
<dbReference type="RefSeq" id="WP_225451135.1">
    <property type="nucleotide sequence ID" value="NZ_JAIWXB010000037.1"/>
</dbReference>
<dbReference type="AlphaFoldDB" id="A0AAW4T412"/>
<evidence type="ECO:0000313" key="3">
    <source>
        <dbReference type="Proteomes" id="UP001198461"/>
    </source>
</evidence>
<evidence type="ECO:0008006" key="4">
    <source>
        <dbReference type="Google" id="ProtNLM"/>
    </source>
</evidence>
<sequence>MGKSDLLKEGLKGGLNGLLSPTSTVKKEEKAADAAAEKPAKEKAVHCNFVIDKSIHTRMKYLAIDKNMSLREIVNVAMREYLERNEKK</sequence>
<proteinExistence type="predicted"/>
<dbReference type="GO" id="GO:0006355">
    <property type="term" value="P:regulation of DNA-templated transcription"/>
    <property type="evidence" value="ECO:0007669"/>
    <property type="project" value="InterPro"/>
</dbReference>
<dbReference type="InterPro" id="IPR013321">
    <property type="entry name" value="Arc_rbn_hlx_hlx"/>
</dbReference>
<gene>
    <name evidence="2" type="ORF">LD004_21185</name>
</gene>
<dbReference type="EMBL" id="JAIWYE010000037">
    <property type="protein sequence ID" value="MCA4706123.1"/>
    <property type="molecule type" value="Genomic_DNA"/>
</dbReference>
<organism evidence="2 3">
    <name type="scientific">Bacteroides xylanisolvens</name>
    <dbReference type="NCBI Taxonomy" id="371601"/>
    <lineage>
        <taxon>Bacteria</taxon>
        <taxon>Pseudomonadati</taxon>
        <taxon>Bacteroidota</taxon>
        <taxon>Bacteroidia</taxon>
        <taxon>Bacteroidales</taxon>
        <taxon>Bacteroidaceae</taxon>
        <taxon>Bacteroides</taxon>
    </lineage>
</organism>
<evidence type="ECO:0000313" key="2">
    <source>
        <dbReference type="EMBL" id="MCA4706123.1"/>
    </source>
</evidence>
<evidence type="ECO:0000256" key="1">
    <source>
        <dbReference type="SAM" id="MobiDB-lite"/>
    </source>
</evidence>
<feature type="region of interest" description="Disordered" evidence="1">
    <location>
        <begin position="1"/>
        <end position="38"/>
    </location>
</feature>
<dbReference type="Proteomes" id="UP001198461">
    <property type="component" value="Unassembled WGS sequence"/>
</dbReference>
<reference evidence="2" key="1">
    <citation type="submission" date="2023-08" db="EMBL/GenBank/DDBJ databases">
        <title>Mucin Metabolism Genes Underlie the Key Renovations of Bacteroides xylanisolvens Genomes in Captive Great Apes.</title>
        <authorList>
            <person name="Nishida A.H."/>
        </authorList>
    </citation>
    <scope>NUCLEOTIDE SEQUENCE</scope>
    <source>
        <strain evidence="2">P13.H9</strain>
    </source>
</reference>
<protein>
    <recommendedName>
        <fullName evidence="4">ParG protein</fullName>
    </recommendedName>
</protein>
<accession>A0AAW4T412</accession>
<dbReference type="Gene3D" id="1.10.1220.10">
    <property type="entry name" value="Met repressor-like"/>
    <property type="match status" value="1"/>
</dbReference>